<sequence length="592" mass="66518">MAQLIAELLSNPAQSMVVTSLAIVTIYIIYQRYFHPLAQFPGPFLASVTDLWQVNQFLTFKQPYYLTALHERYGPFVRYGPDKISVTVEDAVPLLYQKGGRMFPKTEFYDAYGAAHPNVFGMRDEAKHSVRRRHMSHSFSMAYIKGMEVYLDQNIKLLKDNIATYCSSGQAFDLTQLLHFYVIDVLGELAFSQSFGVQETRDEGRIPPVKEHSLLSAATGAWPAMTFRLKRWLPMVPLKSLRALFQGRQACADLAAKCVERRLQDLQEARDDEVLAETQRKDILTNLILARHPDTGERLTKADLETEAFGFIIAGTHTTSATMSLLFYHFLHAPELMTQCIAEIDEKLPELQADQPAYPVATAESSLPFLRGCVKENFRITPVFTMPLARRVLDPAGISLGGRHVPGGTSVAICNHAFHHDPAVWGSDHNVFRPSRWEEKGTAERSRLLMHFGLGPRQCIGKTVATTNIYKVVSTLLKEFTFELADEQERKDVEQGLYRERIPSMDQLAYGDTELRLQQYKVLEGVCARSFQFLCIDGTVETTGVVTHARCPGAAHCGEVRSVGRGGGEKAVELTTSHQVKRSRDVVRSLNL</sequence>
<evidence type="ECO:0000313" key="2">
    <source>
        <dbReference type="Proteomes" id="UP001320706"/>
    </source>
</evidence>
<dbReference type="Proteomes" id="UP001320706">
    <property type="component" value="Unassembled WGS sequence"/>
</dbReference>
<reference evidence="1" key="1">
    <citation type="submission" date="2024-02" db="EMBL/GenBank/DDBJ databases">
        <title>Metagenome Assembled Genome of Zalaria obscura JY119.</title>
        <authorList>
            <person name="Vighnesh L."/>
            <person name="Jagadeeshwari U."/>
            <person name="Venkata Ramana C."/>
            <person name="Sasikala C."/>
        </authorList>
    </citation>
    <scope>NUCLEOTIDE SEQUENCE</scope>
    <source>
        <strain evidence="1">JY119</strain>
    </source>
</reference>
<name>A0ACC3SAN3_9PEZI</name>
<protein>
    <submittedName>
        <fullName evidence="1">Uncharacterized protein</fullName>
    </submittedName>
</protein>
<keyword evidence="2" id="KW-1185">Reference proteome</keyword>
<dbReference type="EMBL" id="JAMKPW020000024">
    <property type="protein sequence ID" value="KAK8205494.1"/>
    <property type="molecule type" value="Genomic_DNA"/>
</dbReference>
<accession>A0ACC3SAN3</accession>
<proteinExistence type="predicted"/>
<evidence type="ECO:0000313" key="1">
    <source>
        <dbReference type="EMBL" id="KAK8205494.1"/>
    </source>
</evidence>
<organism evidence="1 2">
    <name type="scientific">Zalaria obscura</name>
    <dbReference type="NCBI Taxonomy" id="2024903"/>
    <lineage>
        <taxon>Eukaryota</taxon>
        <taxon>Fungi</taxon>
        <taxon>Dikarya</taxon>
        <taxon>Ascomycota</taxon>
        <taxon>Pezizomycotina</taxon>
        <taxon>Dothideomycetes</taxon>
        <taxon>Dothideomycetidae</taxon>
        <taxon>Dothideales</taxon>
        <taxon>Zalariaceae</taxon>
        <taxon>Zalaria</taxon>
    </lineage>
</organism>
<comment type="caution">
    <text evidence="1">The sequence shown here is derived from an EMBL/GenBank/DDBJ whole genome shotgun (WGS) entry which is preliminary data.</text>
</comment>
<gene>
    <name evidence="1" type="ORF">M8818_004863</name>
</gene>